<evidence type="ECO:0000256" key="4">
    <source>
        <dbReference type="ARBA" id="ARBA00022989"/>
    </source>
</evidence>
<feature type="transmembrane region" description="Helical" evidence="6">
    <location>
        <begin position="191"/>
        <end position="224"/>
    </location>
</feature>
<comment type="subcellular location">
    <subcellularLocation>
        <location evidence="1">Membrane</location>
        <topology evidence="1">Multi-pass membrane protein</topology>
    </subcellularLocation>
</comment>
<evidence type="ECO:0000313" key="7">
    <source>
        <dbReference type="EMBL" id="KAK4876415.1"/>
    </source>
</evidence>
<evidence type="ECO:0000256" key="2">
    <source>
        <dbReference type="ARBA" id="ARBA00007230"/>
    </source>
</evidence>
<dbReference type="InterPro" id="IPR008521">
    <property type="entry name" value="Mg_trans_NIPA"/>
</dbReference>
<dbReference type="GO" id="GO:0016020">
    <property type="term" value="C:membrane"/>
    <property type="evidence" value="ECO:0007669"/>
    <property type="project" value="UniProtKB-SubCell"/>
</dbReference>
<protein>
    <recommendedName>
        <fullName evidence="9">Magnesium transporter NIPA2</fullName>
    </recommendedName>
</protein>
<evidence type="ECO:0000256" key="1">
    <source>
        <dbReference type="ARBA" id="ARBA00004141"/>
    </source>
</evidence>
<evidence type="ECO:0000256" key="6">
    <source>
        <dbReference type="SAM" id="Phobius"/>
    </source>
</evidence>
<dbReference type="SUPFAM" id="SSF103481">
    <property type="entry name" value="Multidrug resistance efflux transporter EmrE"/>
    <property type="match status" value="1"/>
</dbReference>
<feature type="transmembrane region" description="Helical" evidence="6">
    <location>
        <begin position="230"/>
        <end position="248"/>
    </location>
</feature>
<dbReference type="Pfam" id="PF05653">
    <property type="entry name" value="Mg_trans_NIPA"/>
    <property type="match status" value="1"/>
</dbReference>
<feature type="transmembrane region" description="Helical" evidence="6">
    <location>
        <begin position="25"/>
        <end position="43"/>
    </location>
</feature>
<accession>A0AAN7NYY1</accession>
<keyword evidence="4 6" id="KW-1133">Transmembrane helix</keyword>
<keyword evidence="8" id="KW-1185">Reference proteome</keyword>
<dbReference type="EMBL" id="JARPUR010000005">
    <property type="protein sequence ID" value="KAK4876415.1"/>
    <property type="molecule type" value="Genomic_DNA"/>
</dbReference>
<dbReference type="InterPro" id="IPR037185">
    <property type="entry name" value="EmrE-like"/>
</dbReference>
<keyword evidence="5 6" id="KW-0472">Membrane</keyword>
<feature type="transmembrane region" description="Helical" evidence="6">
    <location>
        <begin position="287"/>
        <end position="309"/>
    </location>
</feature>
<comment type="similarity">
    <text evidence="2">Belongs to the NIPA family.</text>
</comment>
<comment type="caution">
    <text evidence="7">The sequence shown here is derived from an EMBL/GenBank/DDBJ whole genome shotgun (WGS) entry which is preliminary data.</text>
</comment>
<organism evidence="7 8">
    <name type="scientific">Aquatica leii</name>
    <dbReference type="NCBI Taxonomy" id="1421715"/>
    <lineage>
        <taxon>Eukaryota</taxon>
        <taxon>Metazoa</taxon>
        <taxon>Ecdysozoa</taxon>
        <taxon>Arthropoda</taxon>
        <taxon>Hexapoda</taxon>
        <taxon>Insecta</taxon>
        <taxon>Pterygota</taxon>
        <taxon>Neoptera</taxon>
        <taxon>Endopterygota</taxon>
        <taxon>Coleoptera</taxon>
        <taxon>Polyphaga</taxon>
        <taxon>Elateriformia</taxon>
        <taxon>Elateroidea</taxon>
        <taxon>Lampyridae</taxon>
        <taxon>Luciolinae</taxon>
        <taxon>Aquatica</taxon>
    </lineage>
</organism>
<feature type="transmembrane region" description="Helical" evidence="6">
    <location>
        <begin position="124"/>
        <end position="144"/>
    </location>
</feature>
<gene>
    <name evidence="7" type="ORF">RN001_012837</name>
</gene>
<dbReference type="PANTHER" id="PTHR12570">
    <property type="match status" value="1"/>
</dbReference>
<feature type="transmembrane region" description="Helical" evidence="6">
    <location>
        <begin position="260"/>
        <end position="281"/>
    </location>
</feature>
<evidence type="ECO:0008006" key="9">
    <source>
        <dbReference type="Google" id="ProtNLM"/>
    </source>
</evidence>
<reference evidence="8" key="1">
    <citation type="submission" date="2023-01" db="EMBL/GenBank/DDBJ databases">
        <title>Key to firefly adult light organ development and bioluminescence: homeobox transcription factors regulate luciferase expression and transportation to peroxisome.</title>
        <authorList>
            <person name="Fu X."/>
        </authorList>
    </citation>
    <scope>NUCLEOTIDE SEQUENCE [LARGE SCALE GENOMIC DNA]</scope>
</reference>
<evidence type="ECO:0000256" key="3">
    <source>
        <dbReference type="ARBA" id="ARBA00022692"/>
    </source>
</evidence>
<dbReference type="AlphaFoldDB" id="A0AAN7NYY1"/>
<evidence type="ECO:0000256" key="5">
    <source>
        <dbReference type="ARBA" id="ARBA00023136"/>
    </source>
</evidence>
<dbReference type="PANTHER" id="PTHR12570:SF92">
    <property type="entry name" value="SPICHTHYIN, ISOFORM B"/>
    <property type="match status" value="1"/>
</dbReference>
<proteinExistence type="inferred from homology"/>
<name>A0AAN7NYY1_9COLE</name>
<evidence type="ECO:0000313" key="8">
    <source>
        <dbReference type="Proteomes" id="UP001353858"/>
    </source>
</evidence>
<dbReference type="GO" id="GO:0015095">
    <property type="term" value="F:magnesium ion transmembrane transporter activity"/>
    <property type="evidence" value="ECO:0007669"/>
    <property type="project" value="InterPro"/>
</dbReference>
<sequence length="350" mass="38753">MSLKESLTVTQSQIINIYDESEFKIGLLLAISSSIFIGSSFIIKKRALIRINRAGSVRAGVGGFGYLKEWIWWIGFLLMGLGEVANFTAYAFAPASLVTPLGALSVLVTAVLASKCLNEKLNIIGKLGCVLCLLGSTIIVIHSPKTEEVESLDTLMEKLYDSLFILYVIFVLVVSFLIVTYYGPKYGSQNILVYIVLCSAVGSLSVMACKGLGLALKGVVMGAIDLGNQLIYVFLSIVIICICIQINYLNKALDLFNISLVTPIYYVFFTTLVIVASTILFREWQHLMIVDIIGNISGFIIIVIAIILLQCFKDFNITYNDMQNILKPKQEYLIKNIKTDERSHYFLGSV</sequence>
<keyword evidence="3 6" id="KW-0812">Transmembrane</keyword>
<feature type="transmembrane region" description="Helical" evidence="6">
    <location>
        <begin position="98"/>
        <end position="117"/>
    </location>
</feature>
<dbReference type="Proteomes" id="UP001353858">
    <property type="component" value="Unassembled WGS sequence"/>
</dbReference>
<feature type="transmembrane region" description="Helical" evidence="6">
    <location>
        <begin position="164"/>
        <end position="184"/>
    </location>
</feature>